<comment type="similarity">
    <text evidence="1">Belongs to the type-I restriction system S methylase family.</text>
</comment>
<evidence type="ECO:0000256" key="2">
    <source>
        <dbReference type="ARBA" id="ARBA00022747"/>
    </source>
</evidence>
<dbReference type="Pfam" id="PF01420">
    <property type="entry name" value="Methylase_S"/>
    <property type="match status" value="1"/>
</dbReference>
<evidence type="ECO:0000256" key="1">
    <source>
        <dbReference type="ARBA" id="ARBA00010923"/>
    </source>
</evidence>
<gene>
    <name evidence="5" type="ORF">GCM10022200_23810</name>
</gene>
<evidence type="ECO:0000256" key="3">
    <source>
        <dbReference type="ARBA" id="ARBA00023125"/>
    </source>
</evidence>
<keyword evidence="5" id="KW-0540">Nuclease</keyword>
<proteinExistence type="inferred from homology"/>
<dbReference type="GO" id="GO:0004519">
    <property type="term" value="F:endonuclease activity"/>
    <property type="evidence" value="ECO:0007669"/>
    <property type="project" value="UniProtKB-KW"/>
</dbReference>
<dbReference type="InterPro" id="IPR000055">
    <property type="entry name" value="Restrct_endonuc_typeI_TRD"/>
</dbReference>
<organism evidence="5 6">
    <name type="scientific">Microbacterium awajiense</name>
    <dbReference type="NCBI Taxonomy" id="415214"/>
    <lineage>
        <taxon>Bacteria</taxon>
        <taxon>Bacillati</taxon>
        <taxon>Actinomycetota</taxon>
        <taxon>Actinomycetes</taxon>
        <taxon>Micrococcales</taxon>
        <taxon>Microbacteriaceae</taxon>
        <taxon>Microbacterium</taxon>
    </lineage>
</organism>
<accession>A0ABP7ATK5</accession>
<reference evidence="6" key="1">
    <citation type="journal article" date="2019" name="Int. J. Syst. Evol. Microbiol.">
        <title>The Global Catalogue of Microorganisms (GCM) 10K type strain sequencing project: providing services to taxonomists for standard genome sequencing and annotation.</title>
        <authorList>
            <consortium name="The Broad Institute Genomics Platform"/>
            <consortium name="The Broad Institute Genome Sequencing Center for Infectious Disease"/>
            <person name="Wu L."/>
            <person name="Ma J."/>
        </authorList>
    </citation>
    <scope>NUCLEOTIDE SEQUENCE [LARGE SCALE GENOMIC DNA]</scope>
    <source>
        <strain evidence="6">JCM 16544</strain>
    </source>
</reference>
<feature type="domain" description="Type I restriction modification DNA specificity" evidence="4">
    <location>
        <begin position="121"/>
        <end position="157"/>
    </location>
</feature>
<dbReference type="PANTHER" id="PTHR30408:SF12">
    <property type="entry name" value="TYPE I RESTRICTION ENZYME MJAVIII SPECIFICITY SUBUNIT"/>
    <property type="match status" value="1"/>
</dbReference>
<keyword evidence="5" id="KW-0378">Hydrolase</keyword>
<evidence type="ECO:0000313" key="6">
    <source>
        <dbReference type="Proteomes" id="UP001501697"/>
    </source>
</evidence>
<dbReference type="Gene3D" id="3.90.220.20">
    <property type="entry name" value="DNA methylase specificity domains"/>
    <property type="match status" value="2"/>
</dbReference>
<protein>
    <submittedName>
        <fullName evidence="5">Restriction endonuclease subunit S</fullName>
    </submittedName>
</protein>
<sequence length="372" mass="40915">MNTVRLGELISPVQGRAGERQLPVYSVTKHMGFVPSAEYFKKQVFSSDISTYKVVHEGQFAYATIHLDEGSIGVAPTTCVISPMYTVFSVDEARVAPDYLIRFLKSPRALASYPRLGRGTAERRKSISLDALGRLEVPLPPLPEQRRIAAILDEAEAPQENRERSARLMVELLAAEFHAIATRATTRVPLSEVAVIRAPLVDPRSPEVRDLVLYGSDAIETGSGVLTHAGSAAAQGAISGKYLVTDRAVIYSKIRPALNKVAIIEGPALTSADIYPLSPAKGRLRHEYLAFALRSPDFLRYAAALSSRAQMPKLNRESLFRYQIRLPSMGDQRFFSRAVHEAEGVRASCGAARRALDELFASLQHRAFRGEL</sequence>
<dbReference type="SUPFAM" id="SSF116734">
    <property type="entry name" value="DNA methylase specificity domain"/>
    <property type="match status" value="2"/>
</dbReference>
<evidence type="ECO:0000259" key="4">
    <source>
        <dbReference type="Pfam" id="PF01420"/>
    </source>
</evidence>
<dbReference type="PANTHER" id="PTHR30408">
    <property type="entry name" value="TYPE-1 RESTRICTION ENZYME ECOKI SPECIFICITY PROTEIN"/>
    <property type="match status" value="1"/>
</dbReference>
<dbReference type="InterPro" id="IPR044946">
    <property type="entry name" value="Restrct_endonuc_typeI_TRD_sf"/>
</dbReference>
<name>A0ABP7ATK5_9MICO</name>
<keyword evidence="6" id="KW-1185">Reference proteome</keyword>
<keyword evidence="5" id="KW-0255">Endonuclease</keyword>
<dbReference type="InterPro" id="IPR052021">
    <property type="entry name" value="Type-I_RS_S_subunit"/>
</dbReference>
<dbReference type="EMBL" id="BAAAYU010000005">
    <property type="protein sequence ID" value="GAA3639581.1"/>
    <property type="molecule type" value="Genomic_DNA"/>
</dbReference>
<keyword evidence="2" id="KW-0680">Restriction system</keyword>
<keyword evidence="3" id="KW-0238">DNA-binding</keyword>
<comment type="caution">
    <text evidence="5">The sequence shown here is derived from an EMBL/GenBank/DDBJ whole genome shotgun (WGS) entry which is preliminary data.</text>
</comment>
<evidence type="ECO:0000313" key="5">
    <source>
        <dbReference type="EMBL" id="GAA3639581.1"/>
    </source>
</evidence>
<dbReference type="Proteomes" id="UP001501697">
    <property type="component" value="Unassembled WGS sequence"/>
</dbReference>